<gene>
    <name evidence="2" type="ORF">LCGC14_0840450</name>
</gene>
<dbReference type="EMBL" id="LAZR01002457">
    <property type="protein sequence ID" value="KKN29797.1"/>
    <property type="molecule type" value="Genomic_DNA"/>
</dbReference>
<accession>A0A0F9PYK4</accession>
<dbReference type="AlphaFoldDB" id="A0A0F9PYK4"/>
<name>A0A0F9PYK4_9ZZZZ</name>
<feature type="transmembrane region" description="Helical" evidence="1">
    <location>
        <begin position="20"/>
        <end position="40"/>
    </location>
</feature>
<reference evidence="2" key="1">
    <citation type="journal article" date="2015" name="Nature">
        <title>Complex archaea that bridge the gap between prokaryotes and eukaryotes.</title>
        <authorList>
            <person name="Spang A."/>
            <person name="Saw J.H."/>
            <person name="Jorgensen S.L."/>
            <person name="Zaremba-Niedzwiedzka K."/>
            <person name="Martijn J."/>
            <person name="Lind A.E."/>
            <person name="van Eijk R."/>
            <person name="Schleper C."/>
            <person name="Guy L."/>
            <person name="Ettema T.J."/>
        </authorList>
    </citation>
    <scope>NUCLEOTIDE SEQUENCE</scope>
</reference>
<keyword evidence="1" id="KW-1133">Transmembrane helix</keyword>
<keyword evidence="1" id="KW-0812">Transmembrane</keyword>
<keyword evidence="1" id="KW-0472">Membrane</keyword>
<protein>
    <submittedName>
        <fullName evidence="2">Uncharacterized protein</fullName>
    </submittedName>
</protein>
<evidence type="ECO:0000313" key="2">
    <source>
        <dbReference type="EMBL" id="KKN29797.1"/>
    </source>
</evidence>
<organism evidence="2">
    <name type="scientific">marine sediment metagenome</name>
    <dbReference type="NCBI Taxonomy" id="412755"/>
    <lineage>
        <taxon>unclassified sequences</taxon>
        <taxon>metagenomes</taxon>
        <taxon>ecological metagenomes</taxon>
    </lineage>
</organism>
<proteinExistence type="predicted"/>
<evidence type="ECO:0000256" key="1">
    <source>
        <dbReference type="SAM" id="Phobius"/>
    </source>
</evidence>
<comment type="caution">
    <text evidence="2">The sequence shown here is derived from an EMBL/GenBank/DDBJ whole genome shotgun (WGS) entry which is preliminary data.</text>
</comment>
<feature type="transmembrane region" description="Helical" evidence="1">
    <location>
        <begin position="46"/>
        <end position="65"/>
    </location>
</feature>
<sequence length="99" mass="11792">MNIFLRIKFNNDPKKFEISVVLGLIEHVSIITLAIMLFVVFSPYNILLGIVWIIFRIGEGLIFIYNENKYRGLLNIRRFNPNIPYIKKPQLKDYYINEK</sequence>